<comment type="caution">
    <text evidence="1">The sequence shown here is derived from an EMBL/GenBank/DDBJ whole genome shotgun (WGS) entry which is preliminary data.</text>
</comment>
<dbReference type="EMBL" id="MINN01000096">
    <property type="protein sequence ID" value="OIU70936.1"/>
    <property type="molecule type" value="Genomic_DNA"/>
</dbReference>
<organism evidence="1 2">
    <name type="scientific">Rossellomorea aquimaris</name>
    <dbReference type="NCBI Taxonomy" id="189382"/>
    <lineage>
        <taxon>Bacteria</taxon>
        <taxon>Bacillati</taxon>
        <taxon>Bacillota</taxon>
        <taxon>Bacilli</taxon>
        <taxon>Bacillales</taxon>
        <taxon>Bacillaceae</taxon>
        <taxon>Rossellomorea</taxon>
    </lineage>
</organism>
<gene>
    <name evidence="1" type="ORF">BHE18_20780</name>
</gene>
<reference evidence="1 2" key="1">
    <citation type="submission" date="2016-09" db="EMBL/GenBank/DDBJ databases">
        <title>Bacillus aquimaris SAMM genome sequence reveals colonization and biosurfactant production capacities.</title>
        <authorList>
            <person name="Waghmode S.R."/>
            <person name="Suryavanshi M.V."/>
        </authorList>
    </citation>
    <scope>NUCLEOTIDE SEQUENCE [LARGE SCALE GENOMIC DNA]</scope>
    <source>
        <strain evidence="1 2">SAMM</strain>
    </source>
</reference>
<dbReference type="AlphaFoldDB" id="A0A1J6WGC2"/>
<evidence type="ECO:0000313" key="1">
    <source>
        <dbReference type="EMBL" id="OIU70936.1"/>
    </source>
</evidence>
<proteinExistence type="predicted"/>
<protein>
    <submittedName>
        <fullName evidence="1">Hydrolase</fullName>
    </submittedName>
</protein>
<dbReference type="GO" id="GO:0016787">
    <property type="term" value="F:hydrolase activity"/>
    <property type="evidence" value="ECO:0007669"/>
    <property type="project" value="UniProtKB-KW"/>
</dbReference>
<accession>A0A1J6WGC2</accession>
<name>A0A1J6WGC2_9BACI</name>
<dbReference type="Proteomes" id="UP000182062">
    <property type="component" value="Unassembled WGS sequence"/>
</dbReference>
<evidence type="ECO:0000313" key="2">
    <source>
        <dbReference type="Proteomes" id="UP000182062"/>
    </source>
</evidence>
<keyword evidence="2" id="KW-1185">Reference proteome</keyword>
<dbReference type="OrthoDB" id="2706506at2"/>
<sequence>MKGLGSLDERHDYYIEVASGEISRSSTDSPWHFKISATDEEITKLREIFDSNYSTDWQNFYRSHVPYVQYHFDRENDAYDENLHRVYAMIHELGDEEAKKHIESMGILDHPAP</sequence>
<keyword evidence="1" id="KW-0378">Hydrolase</keyword>